<keyword evidence="4 5" id="KW-0472">Membrane</keyword>
<dbReference type="AlphaFoldDB" id="A0A2V1DNP6"/>
<feature type="transmembrane region" description="Helical" evidence="5">
    <location>
        <begin position="130"/>
        <end position="149"/>
    </location>
</feature>
<evidence type="ECO:0000256" key="3">
    <source>
        <dbReference type="ARBA" id="ARBA00022989"/>
    </source>
</evidence>
<dbReference type="PANTHER" id="PTHR23501:SF33">
    <property type="entry name" value="MAJOR FACILITATOR SUPERFAMILY (MFS) PROFILE DOMAIN-CONTAINING PROTEIN"/>
    <property type="match status" value="1"/>
</dbReference>
<feature type="transmembrane region" description="Helical" evidence="5">
    <location>
        <begin position="156"/>
        <end position="173"/>
    </location>
</feature>
<feature type="transmembrane region" description="Helical" evidence="5">
    <location>
        <begin position="179"/>
        <end position="204"/>
    </location>
</feature>
<dbReference type="STRING" id="97972.A0A2V1DNP6"/>
<keyword evidence="3 5" id="KW-1133">Transmembrane helix</keyword>
<feature type="non-terminal residue" evidence="7">
    <location>
        <position position="1"/>
    </location>
</feature>
<feature type="transmembrane region" description="Helical" evidence="5">
    <location>
        <begin position="330"/>
        <end position="350"/>
    </location>
</feature>
<dbReference type="Pfam" id="PF07690">
    <property type="entry name" value="MFS_1"/>
    <property type="match status" value="1"/>
</dbReference>
<name>A0A2V1DNP6_9PLEO</name>
<feature type="transmembrane region" description="Helical" evidence="5">
    <location>
        <begin position="12"/>
        <end position="31"/>
    </location>
</feature>
<evidence type="ECO:0000256" key="2">
    <source>
        <dbReference type="ARBA" id="ARBA00022692"/>
    </source>
</evidence>
<dbReference type="SUPFAM" id="SSF103473">
    <property type="entry name" value="MFS general substrate transporter"/>
    <property type="match status" value="1"/>
</dbReference>
<dbReference type="GO" id="GO:0015174">
    <property type="term" value="F:basic amino acid transmembrane transporter activity"/>
    <property type="evidence" value="ECO:0007669"/>
    <property type="project" value="TreeGrafter"/>
</dbReference>
<feature type="transmembrane region" description="Helical" evidence="5">
    <location>
        <begin position="304"/>
        <end position="324"/>
    </location>
</feature>
<accession>A0A2V1DNP6</accession>
<dbReference type="InterPro" id="IPR036259">
    <property type="entry name" value="MFS_trans_sf"/>
</dbReference>
<dbReference type="Gene3D" id="1.20.1250.20">
    <property type="entry name" value="MFS general substrate transporter like domains"/>
    <property type="match status" value="2"/>
</dbReference>
<sequence>RSLLVVREGQPYLIFPSSVIVIESVSFYHSVGKRNFTSHYTNGVSAINIEQYEANKAARSMVDGTTQQSYVHGSKLQRKLFMQFPARLTFASIAVALLWSSFIYSLDMSFMLAANGRIASEFNKLNNSTWLVVIFSLANSISNPIIAVVARHYSRALMLGFVLAIFTLGNLLSAACPTFWALAVARIFVGIGAAGISALCTLIWSDMNTLGNLAIWQSYSNVAETLGWMFGGPLGGRLMAITSWRIVLLCEALSIIPVALLSYFALSAQIDNRRVVTENQNSELEVLLPTTTPRESWTDNHYDISGAVLLILSLVVPMITLALGGDTIPWSHPVIIVSLIATPFFWLAFAKVEKRARNPIIALNKFHDRPLILGFACTFLFSAAHNSVLFLLPFYTQIRNLDSLEYSGWTVSVFSSSMALGALVAARIIRWTRNIKGLLVFGISLSMLHYLLLVLDICGFLAGVPPICLIVLVVDRTAEEERTIGIGMFQTAQAFGSTIFLAITASVFQMNSRVILQDRLQGRQDAEKVIHFQFFQSVIPES</sequence>
<feature type="domain" description="Major facilitator superfamily (MFS) profile" evidence="6">
    <location>
        <begin position="93"/>
        <end position="542"/>
    </location>
</feature>
<comment type="subcellular location">
    <subcellularLocation>
        <location evidence="1">Membrane</location>
        <topology evidence="1">Multi-pass membrane protein</topology>
    </subcellularLocation>
</comment>
<feature type="transmembrane region" description="Helical" evidence="5">
    <location>
        <begin position="84"/>
        <end position="104"/>
    </location>
</feature>
<keyword evidence="2 5" id="KW-0812">Transmembrane</keyword>
<dbReference type="PROSITE" id="PS50850">
    <property type="entry name" value="MFS"/>
    <property type="match status" value="1"/>
</dbReference>
<evidence type="ECO:0000313" key="8">
    <source>
        <dbReference type="Proteomes" id="UP000244855"/>
    </source>
</evidence>
<evidence type="ECO:0000313" key="7">
    <source>
        <dbReference type="EMBL" id="PVH98879.1"/>
    </source>
</evidence>
<dbReference type="InterPro" id="IPR011701">
    <property type="entry name" value="MFS"/>
</dbReference>
<feature type="transmembrane region" description="Helical" evidence="5">
    <location>
        <begin position="406"/>
        <end position="429"/>
    </location>
</feature>
<dbReference type="EMBL" id="KZ805404">
    <property type="protein sequence ID" value="PVH98879.1"/>
    <property type="molecule type" value="Genomic_DNA"/>
</dbReference>
<evidence type="ECO:0000259" key="6">
    <source>
        <dbReference type="PROSITE" id="PS50850"/>
    </source>
</evidence>
<dbReference type="GO" id="GO:0000329">
    <property type="term" value="C:fungal-type vacuole membrane"/>
    <property type="evidence" value="ECO:0007669"/>
    <property type="project" value="TreeGrafter"/>
</dbReference>
<protein>
    <submittedName>
        <fullName evidence="7">MFS general substrate transporter</fullName>
    </submittedName>
</protein>
<feature type="transmembrane region" description="Helical" evidence="5">
    <location>
        <begin position="486"/>
        <end position="508"/>
    </location>
</feature>
<gene>
    <name evidence="7" type="ORF">DM02DRAFT_680839</name>
</gene>
<evidence type="ECO:0000256" key="1">
    <source>
        <dbReference type="ARBA" id="ARBA00004141"/>
    </source>
</evidence>
<organism evidence="7 8">
    <name type="scientific">Periconia macrospinosa</name>
    <dbReference type="NCBI Taxonomy" id="97972"/>
    <lineage>
        <taxon>Eukaryota</taxon>
        <taxon>Fungi</taxon>
        <taxon>Dikarya</taxon>
        <taxon>Ascomycota</taxon>
        <taxon>Pezizomycotina</taxon>
        <taxon>Dothideomycetes</taxon>
        <taxon>Pleosporomycetidae</taxon>
        <taxon>Pleosporales</taxon>
        <taxon>Massarineae</taxon>
        <taxon>Periconiaceae</taxon>
        <taxon>Periconia</taxon>
    </lineage>
</organism>
<evidence type="ECO:0000256" key="5">
    <source>
        <dbReference type="SAM" id="Phobius"/>
    </source>
</evidence>
<dbReference type="Proteomes" id="UP000244855">
    <property type="component" value="Unassembled WGS sequence"/>
</dbReference>
<dbReference type="OrthoDB" id="6770063at2759"/>
<reference evidence="7 8" key="1">
    <citation type="journal article" date="2018" name="Sci. Rep.">
        <title>Comparative genomics provides insights into the lifestyle and reveals functional heterogeneity of dark septate endophytic fungi.</title>
        <authorList>
            <person name="Knapp D.G."/>
            <person name="Nemeth J.B."/>
            <person name="Barry K."/>
            <person name="Hainaut M."/>
            <person name="Henrissat B."/>
            <person name="Johnson J."/>
            <person name="Kuo A."/>
            <person name="Lim J.H.P."/>
            <person name="Lipzen A."/>
            <person name="Nolan M."/>
            <person name="Ohm R.A."/>
            <person name="Tamas L."/>
            <person name="Grigoriev I.V."/>
            <person name="Spatafora J.W."/>
            <person name="Nagy L.G."/>
            <person name="Kovacs G.M."/>
        </authorList>
    </citation>
    <scope>NUCLEOTIDE SEQUENCE [LARGE SCALE GENOMIC DNA]</scope>
    <source>
        <strain evidence="7 8">DSE2036</strain>
    </source>
</reference>
<feature type="transmembrane region" description="Helical" evidence="5">
    <location>
        <begin position="213"/>
        <end position="231"/>
    </location>
</feature>
<evidence type="ECO:0000256" key="4">
    <source>
        <dbReference type="ARBA" id="ARBA00023136"/>
    </source>
</evidence>
<feature type="transmembrane region" description="Helical" evidence="5">
    <location>
        <begin position="243"/>
        <end position="266"/>
    </location>
</feature>
<dbReference type="InterPro" id="IPR020846">
    <property type="entry name" value="MFS_dom"/>
</dbReference>
<keyword evidence="8" id="KW-1185">Reference proteome</keyword>
<dbReference type="PANTHER" id="PTHR23501">
    <property type="entry name" value="MAJOR FACILITATOR SUPERFAMILY"/>
    <property type="match status" value="1"/>
</dbReference>
<feature type="transmembrane region" description="Helical" evidence="5">
    <location>
        <begin position="450"/>
        <end position="474"/>
    </location>
</feature>
<feature type="transmembrane region" description="Helical" evidence="5">
    <location>
        <begin position="371"/>
        <end position="394"/>
    </location>
</feature>
<proteinExistence type="predicted"/>